<dbReference type="Gene3D" id="3.40.50.300">
    <property type="entry name" value="P-loop containing nucleotide triphosphate hydrolases"/>
    <property type="match status" value="1"/>
</dbReference>
<evidence type="ECO:0000259" key="4">
    <source>
        <dbReference type="Pfam" id="PF00685"/>
    </source>
</evidence>
<sequence>MDFTFAYGPALKYLSVEDQQKYSAEFKRYMQKAWRDDVTQKEWNGYQFFPGFEPATAQFAYDQWNPNKGDVIVASYAKTGTTWMRELARYILYCHDDKMLEKTNDVNFFFAYLEFGPASKYEVLEKLNIPQKVMGTHLPAPLINFKKLRKIGAKVIYMIRNPKDQAVSWYHFSRTHPFADLQPYRDMYTPVKKTFFDAYIAGEHKLFAKKDEGYLEHLKEWYPHQNDNNVLFVYYEDLKKDRKEGIKKVAQFLNVDLNDEDVDLIAEKTSLDFMKKIRDEDKRDGDIKMFRKGLVGDWKNYLTVAQSELIDKNVKEVLGDTNLKFTYELE</sequence>
<dbReference type="SUPFAM" id="SSF52540">
    <property type="entry name" value="P-loop containing nucleoside triphosphate hydrolases"/>
    <property type="match status" value="1"/>
</dbReference>
<dbReference type="InterPro" id="IPR000863">
    <property type="entry name" value="Sulfotransferase_dom"/>
</dbReference>
<name>A0ABP0GP27_CLALP</name>
<evidence type="ECO:0000313" key="6">
    <source>
        <dbReference type="Proteomes" id="UP001642483"/>
    </source>
</evidence>
<dbReference type="PANTHER" id="PTHR11783">
    <property type="entry name" value="SULFOTRANSFERASE SULT"/>
    <property type="match status" value="1"/>
</dbReference>
<dbReference type="Pfam" id="PF00685">
    <property type="entry name" value="Sulfotransfer_1"/>
    <property type="match status" value="1"/>
</dbReference>
<dbReference type="Proteomes" id="UP001642483">
    <property type="component" value="Unassembled WGS sequence"/>
</dbReference>
<dbReference type="EMBL" id="CAWYQH010000130">
    <property type="protein sequence ID" value="CAK8692763.1"/>
    <property type="molecule type" value="Genomic_DNA"/>
</dbReference>
<evidence type="ECO:0000256" key="2">
    <source>
        <dbReference type="ARBA" id="ARBA00022679"/>
    </source>
</evidence>
<accession>A0ABP0GP27</accession>
<reference evidence="5 6" key="1">
    <citation type="submission" date="2024-02" db="EMBL/GenBank/DDBJ databases">
        <authorList>
            <person name="Daric V."/>
            <person name="Darras S."/>
        </authorList>
    </citation>
    <scope>NUCLEOTIDE SEQUENCE [LARGE SCALE GENOMIC DNA]</scope>
</reference>
<gene>
    <name evidence="5" type="ORF">CVLEPA_LOCUS26007</name>
</gene>
<dbReference type="EC" id="2.8.2.-" evidence="3"/>
<dbReference type="InterPro" id="IPR027417">
    <property type="entry name" value="P-loop_NTPase"/>
</dbReference>
<keyword evidence="6" id="KW-1185">Reference proteome</keyword>
<keyword evidence="2 3" id="KW-0808">Transferase</keyword>
<proteinExistence type="inferred from homology"/>
<protein>
    <recommendedName>
        <fullName evidence="3">Sulfotransferase</fullName>
        <ecNumber evidence="3">2.8.2.-</ecNumber>
    </recommendedName>
</protein>
<evidence type="ECO:0000256" key="1">
    <source>
        <dbReference type="ARBA" id="ARBA00005771"/>
    </source>
</evidence>
<comment type="similarity">
    <text evidence="1 3">Belongs to the sulfotransferase 1 family.</text>
</comment>
<organism evidence="5 6">
    <name type="scientific">Clavelina lepadiformis</name>
    <name type="common">Light-bulb sea squirt</name>
    <name type="synonym">Ascidia lepadiformis</name>
    <dbReference type="NCBI Taxonomy" id="159417"/>
    <lineage>
        <taxon>Eukaryota</taxon>
        <taxon>Metazoa</taxon>
        <taxon>Chordata</taxon>
        <taxon>Tunicata</taxon>
        <taxon>Ascidiacea</taxon>
        <taxon>Aplousobranchia</taxon>
        <taxon>Clavelinidae</taxon>
        <taxon>Clavelina</taxon>
    </lineage>
</organism>
<evidence type="ECO:0000256" key="3">
    <source>
        <dbReference type="RuleBase" id="RU361155"/>
    </source>
</evidence>
<comment type="caution">
    <text evidence="5">The sequence shown here is derived from an EMBL/GenBank/DDBJ whole genome shotgun (WGS) entry which is preliminary data.</text>
</comment>
<feature type="domain" description="Sulfotransferase" evidence="4">
    <location>
        <begin position="69"/>
        <end position="321"/>
    </location>
</feature>
<evidence type="ECO:0000313" key="5">
    <source>
        <dbReference type="EMBL" id="CAK8692763.1"/>
    </source>
</evidence>